<organism evidence="2 3">
    <name type="scientific">Agromyces albus</name>
    <dbReference type="NCBI Taxonomy" id="205332"/>
    <lineage>
        <taxon>Bacteria</taxon>
        <taxon>Bacillati</taxon>
        <taxon>Actinomycetota</taxon>
        <taxon>Actinomycetes</taxon>
        <taxon>Micrococcales</taxon>
        <taxon>Microbacteriaceae</taxon>
        <taxon>Agromyces</taxon>
    </lineage>
</organism>
<name>A0A4Q2KQ26_9MICO</name>
<keyword evidence="1" id="KW-1133">Transmembrane helix</keyword>
<protein>
    <submittedName>
        <fullName evidence="2">Uncharacterized protein</fullName>
    </submittedName>
</protein>
<accession>A0A4Q2KQ26</accession>
<evidence type="ECO:0000313" key="3">
    <source>
        <dbReference type="Proteomes" id="UP000293865"/>
    </source>
</evidence>
<keyword evidence="1" id="KW-0472">Membrane</keyword>
<feature type="transmembrane region" description="Helical" evidence="1">
    <location>
        <begin position="89"/>
        <end position="116"/>
    </location>
</feature>
<reference evidence="2 3" key="1">
    <citation type="submission" date="2019-01" db="EMBL/GenBank/DDBJ databases">
        <title>Agromyces.</title>
        <authorList>
            <person name="Li J."/>
        </authorList>
    </citation>
    <scope>NUCLEOTIDE SEQUENCE [LARGE SCALE GENOMIC DNA]</scope>
    <source>
        <strain evidence="2 3">DSM 15934</strain>
    </source>
</reference>
<sequence length="258" mass="27742">MDLNLARQILRISPDTPLTAQLIETAHASETWARHPSRYPDEAGRQQAAEWVTTLDEARAVLLAAAGAPMTLPAPTATAQTPRRGLRPWAITGIVAGIVVFVALITFGAFGAAGLVTDAMSTATDAIESEDDAASEEASDSVDSEATEFADVERFFSGETLYSFPAALEIYNDGRYDADCSFDFAYGCWQMALFTEANCTTMQVELGFSNDPEGWDPQHTESIDFAGVLGNEATAVVFGHDDYDFGWINDVTCLDAAS</sequence>
<dbReference type="EMBL" id="SDPN01000047">
    <property type="protein sequence ID" value="RXZ67488.1"/>
    <property type="molecule type" value="Genomic_DNA"/>
</dbReference>
<keyword evidence="3" id="KW-1185">Reference proteome</keyword>
<dbReference type="Proteomes" id="UP000293865">
    <property type="component" value="Unassembled WGS sequence"/>
</dbReference>
<comment type="caution">
    <text evidence="2">The sequence shown here is derived from an EMBL/GenBank/DDBJ whole genome shotgun (WGS) entry which is preliminary data.</text>
</comment>
<evidence type="ECO:0000313" key="2">
    <source>
        <dbReference type="EMBL" id="RXZ67488.1"/>
    </source>
</evidence>
<dbReference type="AlphaFoldDB" id="A0A4Q2KQ26"/>
<keyword evidence="1" id="KW-0812">Transmembrane</keyword>
<gene>
    <name evidence="2" type="ORF">ESP51_17585</name>
</gene>
<evidence type="ECO:0000256" key="1">
    <source>
        <dbReference type="SAM" id="Phobius"/>
    </source>
</evidence>
<proteinExistence type="predicted"/>
<dbReference type="RefSeq" id="WP_129522194.1">
    <property type="nucleotide sequence ID" value="NZ_SDPN01000047.1"/>
</dbReference>
<dbReference type="OrthoDB" id="5003128at2"/>